<dbReference type="Pfam" id="PF01370">
    <property type="entry name" value="Epimerase"/>
    <property type="match status" value="1"/>
</dbReference>
<evidence type="ECO:0000259" key="2">
    <source>
        <dbReference type="Pfam" id="PF01370"/>
    </source>
</evidence>
<dbReference type="RefSeq" id="WP_072300585.1">
    <property type="nucleotide sequence ID" value="NZ_FPIP01000006.1"/>
</dbReference>
<evidence type="ECO:0000313" key="4">
    <source>
        <dbReference type="Proteomes" id="UP000183461"/>
    </source>
</evidence>
<evidence type="ECO:0000256" key="1">
    <source>
        <dbReference type="ARBA" id="ARBA00007637"/>
    </source>
</evidence>
<dbReference type="InterPro" id="IPR036291">
    <property type="entry name" value="NAD(P)-bd_dom_sf"/>
</dbReference>
<dbReference type="AlphaFoldDB" id="A0A1K1NXE5"/>
<dbReference type="Gene3D" id="3.40.50.720">
    <property type="entry name" value="NAD(P)-binding Rossmann-like Domain"/>
    <property type="match status" value="1"/>
</dbReference>
<dbReference type="EMBL" id="FPIP01000006">
    <property type="protein sequence ID" value="SFW40194.1"/>
    <property type="molecule type" value="Genomic_DNA"/>
</dbReference>
<feature type="domain" description="NAD-dependent epimerase/dehydratase" evidence="2">
    <location>
        <begin position="4"/>
        <end position="237"/>
    </location>
</feature>
<accession>A0A1K1NXE5</accession>
<gene>
    <name evidence="3" type="ORF">SAMN02910280_2323</name>
</gene>
<protein>
    <submittedName>
        <fullName evidence="3">UDP-glucose 4-epimerase</fullName>
    </submittedName>
</protein>
<dbReference type="PANTHER" id="PTHR43000">
    <property type="entry name" value="DTDP-D-GLUCOSE 4,6-DEHYDRATASE-RELATED"/>
    <property type="match status" value="1"/>
</dbReference>
<dbReference type="CDD" id="cd08946">
    <property type="entry name" value="SDR_e"/>
    <property type="match status" value="1"/>
</dbReference>
<reference evidence="3 4" key="1">
    <citation type="submission" date="2016-11" db="EMBL/GenBank/DDBJ databases">
        <authorList>
            <person name="Jaros S."/>
            <person name="Januszkiewicz K."/>
            <person name="Wedrychowicz H."/>
        </authorList>
    </citation>
    <scope>NUCLEOTIDE SEQUENCE [LARGE SCALE GENOMIC DNA]</scope>
    <source>
        <strain evidence="3 4">YL228</strain>
    </source>
</reference>
<sequence>MEKVLVTGGCGLIGQHICSGLLKKGYEVIAVDREESGYNEGKLHYSSVQCEPTDKNTIAELFEKHDFYAVIHAACTVDNDMGPIVTEKQVKDSASVDKFIYRYAMTSTVKKFVLLSTDQVYQFPKTREPIREDSDLKPSTNYAAMKYASEKALASELQHHNKEDILCCLIRFPAVYTFNFTDNLMAKITDPKDGSYFVFGQGQYGFQLCCVHNLVDFILCFIKNADNHTYAGVYNVADKELTTAADIITFMRTNHRLGAVMQKQPNNAITKLKGLFGVNKEEKQNYRYLDMNRVENNNLLDKTKASKLVTFRWDIRNTK</sequence>
<organism evidence="3 4">
    <name type="scientific">Ruminococcus flavefaciens</name>
    <dbReference type="NCBI Taxonomy" id="1265"/>
    <lineage>
        <taxon>Bacteria</taxon>
        <taxon>Bacillati</taxon>
        <taxon>Bacillota</taxon>
        <taxon>Clostridia</taxon>
        <taxon>Eubacteriales</taxon>
        <taxon>Oscillospiraceae</taxon>
        <taxon>Ruminococcus</taxon>
    </lineage>
</organism>
<dbReference type="SUPFAM" id="SSF51735">
    <property type="entry name" value="NAD(P)-binding Rossmann-fold domains"/>
    <property type="match status" value="1"/>
</dbReference>
<dbReference type="InterPro" id="IPR001509">
    <property type="entry name" value="Epimerase_deHydtase"/>
</dbReference>
<evidence type="ECO:0000313" key="3">
    <source>
        <dbReference type="EMBL" id="SFW40194.1"/>
    </source>
</evidence>
<proteinExistence type="inferred from homology"/>
<comment type="similarity">
    <text evidence="1">Belongs to the NAD(P)-dependent epimerase/dehydratase family.</text>
</comment>
<dbReference type="Proteomes" id="UP000183461">
    <property type="component" value="Unassembled WGS sequence"/>
</dbReference>
<name>A0A1K1NXE5_RUMFL</name>